<dbReference type="Proteomes" id="UP001060085">
    <property type="component" value="Linkage Group LG08"/>
</dbReference>
<sequence length="183" mass="21291">MTPSKANKTLSAFTLTIRREQKCRLLWFSPNLLCRFRRCSDELRREQKRRLLWFSPNLLCRFRRCSDELSLVVYSPSLSLFSFSVSKSLLIFFGQFCGPMGTGSERPSFSDLNYLDLDFEFAVEGEKRMKEMQREGLVEKAEAKKKQEVLVDEAEAESIAGAGLWMIFRRFSPVLVVFWQVSS</sequence>
<reference evidence="2" key="1">
    <citation type="journal article" date="2023" name="Nat. Plants">
        <title>Single-cell RNA sequencing provides a high-resolution roadmap for understanding the multicellular compartmentation of specialized metabolism.</title>
        <authorList>
            <person name="Sun S."/>
            <person name="Shen X."/>
            <person name="Li Y."/>
            <person name="Li Y."/>
            <person name="Wang S."/>
            <person name="Li R."/>
            <person name="Zhang H."/>
            <person name="Shen G."/>
            <person name="Guo B."/>
            <person name="Wei J."/>
            <person name="Xu J."/>
            <person name="St-Pierre B."/>
            <person name="Chen S."/>
            <person name="Sun C."/>
        </authorList>
    </citation>
    <scope>NUCLEOTIDE SEQUENCE [LARGE SCALE GENOMIC DNA]</scope>
</reference>
<dbReference type="EMBL" id="CM044708">
    <property type="protein sequence ID" value="KAI5651293.1"/>
    <property type="molecule type" value="Genomic_DNA"/>
</dbReference>
<proteinExistence type="predicted"/>
<keyword evidence="2" id="KW-1185">Reference proteome</keyword>
<name>A0ACB9ZW73_CATRO</name>
<evidence type="ECO:0000313" key="1">
    <source>
        <dbReference type="EMBL" id="KAI5651293.1"/>
    </source>
</evidence>
<comment type="caution">
    <text evidence="1">The sequence shown here is derived from an EMBL/GenBank/DDBJ whole genome shotgun (WGS) entry which is preliminary data.</text>
</comment>
<organism evidence="1 2">
    <name type="scientific">Catharanthus roseus</name>
    <name type="common">Madagascar periwinkle</name>
    <name type="synonym">Vinca rosea</name>
    <dbReference type="NCBI Taxonomy" id="4058"/>
    <lineage>
        <taxon>Eukaryota</taxon>
        <taxon>Viridiplantae</taxon>
        <taxon>Streptophyta</taxon>
        <taxon>Embryophyta</taxon>
        <taxon>Tracheophyta</taxon>
        <taxon>Spermatophyta</taxon>
        <taxon>Magnoliopsida</taxon>
        <taxon>eudicotyledons</taxon>
        <taxon>Gunneridae</taxon>
        <taxon>Pentapetalae</taxon>
        <taxon>asterids</taxon>
        <taxon>lamiids</taxon>
        <taxon>Gentianales</taxon>
        <taxon>Apocynaceae</taxon>
        <taxon>Rauvolfioideae</taxon>
        <taxon>Vinceae</taxon>
        <taxon>Catharanthinae</taxon>
        <taxon>Catharanthus</taxon>
    </lineage>
</organism>
<accession>A0ACB9ZW73</accession>
<gene>
    <name evidence="1" type="ORF">M9H77_37298</name>
</gene>
<protein>
    <submittedName>
        <fullName evidence="1">Uncharacterized protein</fullName>
    </submittedName>
</protein>
<evidence type="ECO:0000313" key="2">
    <source>
        <dbReference type="Proteomes" id="UP001060085"/>
    </source>
</evidence>